<dbReference type="SMART" id="SM00220">
    <property type="entry name" value="S_TKc"/>
    <property type="match status" value="1"/>
</dbReference>
<dbReference type="Gene3D" id="1.10.510.10">
    <property type="entry name" value="Transferase(Phosphotransferase) domain 1"/>
    <property type="match status" value="1"/>
</dbReference>
<keyword evidence="2" id="KW-0547">Nucleotide-binding</keyword>
<dbReference type="SUPFAM" id="SSF56112">
    <property type="entry name" value="Protein kinase-like (PK-like)"/>
    <property type="match status" value="1"/>
</dbReference>
<dbReference type="Pfam" id="PF00069">
    <property type="entry name" value="Pkinase"/>
    <property type="match status" value="1"/>
</dbReference>
<keyword evidence="6" id="KW-1185">Reference proteome</keyword>
<feature type="domain" description="Protein kinase" evidence="4">
    <location>
        <begin position="8"/>
        <end position="314"/>
    </location>
</feature>
<comment type="similarity">
    <text evidence="1">Belongs to the protein kinase superfamily. STE Ser/Thr protein kinase family. STE20 subfamily.</text>
</comment>
<evidence type="ECO:0000313" key="5">
    <source>
        <dbReference type="EMBL" id="KAF2663521.1"/>
    </source>
</evidence>
<sequence>MATKVPSLFKIGQAIKGRFGTYIITKEYQAGVWAAKNSLKETVVVKSVADHPRVENERDNLRRFQEQTPCIRPILDEVVNTSIPTTIILKHLDTTLLDASIKRNLNRKELKYVSRRVLEAIQVLHADGYVHTADIKPDNVFINYGQGDLRFANVQLGDLGGSYPMDSKWAKEGTPVGAPMWSSPEIIMERPWNTATDIWSFGAMLISLIYGGNFCLFRPRTVSYDHEEYGLEVLKRQFQYFGPFEKEYLEIASPEVVQAIFWLMQEVPAATMTQFHRTTEREVCQSDKDFIGKIMKLDWRQRPTAKELLEDEWWMEPEESRP</sequence>
<evidence type="ECO:0000256" key="3">
    <source>
        <dbReference type="ARBA" id="ARBA00022840"/>
    </source>
</evidence>
<dbReference type="PANTHER" id="PTHR45832">
    <property type="entry name" value="SERINE/THREONINE-PROTEIN KINASE SAMKA-RELATED-RELATED"/>
    <property type="match status" value="1"/>
</dbReference>
<evidence type="ECO:0000256" key="1">
    <source>
        <dbReference type="ARBA" id="ARBA00008874"/>
    </source>
</evidence>
<dbReference type="InterPro" id="IPR051931">
    <property type="entry name" value="PAK3-like"/>
</dbReference>
<dbReference type="InterPro" id="IPR000719">
    <property type="entry name" value="Prot_kinase_dom"/>
</dbReference>
<keyword evidence="3" id="KW-0067">ATP-binding</keyword>
<reference evidence="5" key="1">
    <citation type="journal article" date="2020" name="Stud. Mycol.">
        <title>101 Dothideomycetes genomes: a test case for predicting lifestyles and emergence of pathogens.</title>
        <authorList>
            <person name="Haridas S."/>
            <person name="Albert R."/>
            <person name="Binder M."/>
            <person name="Bloem J."/>
            <person name="Labutti K."/>
            <person name="Salamov A."/>
            <person name="Andreopoulos B."/>
            <person name="Baker S."/>
            <person name="Barry K."/>
            <person name="Bills G."/>
            <person name="Bluhm B."/>
            <person name="Cannon C."/>
            <person name="Castanera R."/>
            <person name="Culley D."/>
            <person name="Daum C."/>
            <person name="Ezra D."/>
            <person name="Gonzalez J."/>
            <person name="Henrissat B."/>
            <person name="Kuo A."/>
            <person name="Liang C."/>
            <person name="Lipzen A."/>
            <person name="Lutzoni F."/>
            <person name="Magnuson J."/>
            <person name="Mondo S."/>
            <person name="Nolan M."/>
            <person name="Ohm R."/>
            <person name="Pangilinan J."/>
            <person name="Park H.-J."/>
            <person name="Ramirez L."/>
            <person name="Alfaro M."/>
            <person name="Sun H."/>
            <person name="Tritt A."/>
            <person name="Yoshinaga Y."/>
            <person name="Zwiers L.-H."/>
            <person name="Turgeon B."/>
            <person name="Goodwin S."/>
            <person name="Spatafora J."/>
            <person name="Crous P."/>
            <person name="Grigoriev I."/>
        </authorList>
    </citation>
    <scope>NUCLEOTIDE SEQUENCE</scope>
    <source>
        <strain evidence="5">CBS 115976</strain>
    </source>
</reference>
<dbReference type="PANTHER" id="PTHR45832:SF22">
    <property type="entry name" value="SERINE_THREONINE-PROTEIN KINASE SAMKA-RELATED"/>
    <property type="match status" value="1"/>
</dbReference>
<name>A0A6A6TW09_9PEZI</name>
<gene>
    <name evidence="5" type="ORF">BT63DRAFT_465703</name>
</gene>
<dbReference type="GO" id="GO:0004674">
    <property type="term" value="F:protein serine/threonine kinase activity"/>
    <property type="evidence" value="ECO:0007669"/>
    <property type="project" value="UniProtKB-KW"/>
</dbReference>
<dbReference type="AlphaFoldDB" id="A0A6A6TW09"/>
<dbReference type="EMBL" id="MU004245">
    <property type="protein sequence ID" value="KAF2663521.1"/>
    <property type="molecule type" value="Genomic_DNA"/>
</dbReference>
<dbReference type="Proteomes" id="UP000799302">
    <property type="component" value="Unassembled WGS sequence"/>
</dbReference>
<dbReference type="GO" id="GO:0005524">
    <property type="term" value="F:ATP binding"/>
    <property type="evidence" value="ECO:0007669"/>
    <property type="project" value="UniProtKB-KW"/>
</dbReference>
<accession>A0A6A6TW09</accession>
<organism evidence="5 6">
    <name type="scientific">Microthyrium microscopicum</name>
    <dbReference type="NCBI Taxonomy" id="703497"/>
    <lineage>
        <taxon>Eukaryota</taxon>
        <taxon>Fungi</taxon>
        <taxon>Dikarya</taxon>
        <taxon>Ascomycota</taxon>
        <taxon>Pezizomycotina</taxon>
        <taxon>Dothideomycetes</taxon>
        <taxon>Dothideomycetes incertae sedis</taxon>
        <taxon>Microthyriales</taxon>
        <taxon>Microthyriaceae</taxon>
        <taxon>Microthyrium</taxon>
    </lineage>
</organism>
<dbReference type="InterPro" id="IPR011009">
    <property type="entry name" value="Kinase-like_dom_sf"/>
</dbReference>
<evidence type="ECO:0000256" key="2">
    <source>
        <dbReference type="ARBA" id="ARBA00022741"/>
    </source>
</evidence>
<evidence type="ECO:0000313" key="6">
    <source>
        <dbReference type="Proteomes" id="UP000799302"/>
    </source>
</evidence>
<keyword evidence="5" id="KW-0723">Serine/threonine-protein kinase</keyword>
<keyword evidence="5" id="KW-0418">Kinase</keyword>
<keyword evidence="5" id="KW-0808">Transferase</keyword>
<evidence type="ECO:0000259" key="4">
    <source>
        <dbReference type="PROSITE" id="PS50011"/>
    </source>
</evidence>
<proteinExistence type="inferred from homology"/>
<dbReference type="PROSITE" id="PS50011">
    <property type="entry name" value="PROTEIN_KINASE_DOM"/>
    <property type="match status" value="1"/>
</dbReference>
<protein>
    <submittedName>
        <fullName evidence="5">Serine/threonine protein kinase</fullName>
    </submittedName>
</protein>
<dbReference type="OrthoDB" id="5979581at2759"/>